<dbReference type="InParanoid" id="D2VV35"/>
<dbReference type="GeneID" id="8854076"/>
<sequence>MALQLIHPNTITTRSSLLREYNKHFISIIQDLKEEEEAIESKEQQAEQQQHSMDEVSMIRFDSNLFKSLTQLLEQYLNRLYWIEFPKNDQCASYQTVSKWIQEHLQTMIENQYGDFHPLPHLLVNNYKCLLEVQSNSCYQTMRDWMTLKIKEFINTNTPNGNVSALHVAVAKGQVDLVYWLLYRLRCNVDGFGSPGNRTPLFIACLKGKCQIARILLECGACKKIDCLFSDDVIMVSEYSGIVRQRIMLNSEQAAERLQFTNLHQMIKNFDLERCIIMKKSNLKFFKHMRQMKEQRGFSDVISSPQH</sequence>
<dbReference type="InterPro" id="IPR036770">
    <property type="entry name" value="Ankyrin_rpt-contain_sf"/>
</dbReference>
<dbReference type="SUPFAM" id="SSF48403">
    <property type="entry name" value="Ankyrin repeat"/>
    <property type="match status" value="1"/>
</dbReference>
<evidence type="ECO:0000313" key="2">
    <source>
        <dbReference type="EMBL" id="EFC39426.1"/>
    </source>
</evidence>
<reference evidence="2 3" key="1">
    <citation type="journal article" date="2010" name="Cell">
        <title>The genome of Naegleria gruberi illuminates early eukaryotic versatility.</title>
        <authorList>
            <person name="Fritz-Laylin L.K."/>
            <person name="Prochnik S.E."/>
            <person name="Ginger M.L."/>
            <person name="Dacks J.B."/>
            <person name="Carpenter M.L."/>
            <person name="Field M.C."/>
            <person name="Kuo A."/>
            <person name="Paredez A."/>
            <person name="Chapman J."/>
            <person name="Pham J."/>
            <person name="Shu S."/>
            <person name="Neupane R."/>
            <person name="Cipriano M."/>
            <person name="Mancuso J."/>
            <person name="Tu H."/>
            <person name="Salamov A."/>
            <person name="Lindquist E."/>
            <person name="Shapiro H."/>
            <person name="Lucas S."/>
            <person name="Grigoriev I.V."/>
            <person name="Cande W.Z."/>
            <person name="Fulton C."/>
            <person name="Rokhsar D.S."/>
            <person name="Dawson S.C."/>
        </authorList>
    </citation>
    <scope>NUCLEOTIDE SEQUENCE [LARGE SCALE GENOMIC DNA]</scope>
    <source>
        <strain evidence="2 3">NEG-M</strain>
    </source>
</reference>
<proteinExistence type="predicted"/>
<dbReference type="Proteomes" id="UP000006671">
    <property type="component" value="Unassembled WGS sequence"/>
</dbReference>
<feature type="coiled-coil region" evidence="1">
    <location>
        <begin position="25"/>
        <end position="52"/>
    </location>
</feature>
<dbReference type="Pfam" id="PF12796">
    <property type="entry name" value="Ank_2"/>
    <property type="match status" value="1"/>
</dbReference>
<accession>D2VV35</accession>
<name>D2VV35_NAEGR</name>
<organism evidence="3">
    <name type="scientific">Naegleria gruberi</name>
    <name type="common">Amoeba</name>
    <dbReference type="NCBI Taxonomy" id="5762"/>
    <lineage>
        <taxon>Eukaryota</taxon>
        <taxon>Discoba</taxon>
        <taxon>Heterolobosea</taxon>
        <taxon>Tetramitia</taxon>
        <taxon>Eutetramitia</taxon>
        <taxon>Vahlkampfiidae</taxon>
        <taxon>Naegleria</taxon>
    </lineage>
</organism>
<dbReference type="SMART" id="SM00248">
    <property type="entry name" value="ANK"/>
    <property type="match status" value="2"/>
</dbReference>
<evidence type="ECO:0000256" key="1">
    <source>
        <dbReference type="SAM" id="Coils"/>
    </source>
</evidence>
<dbReference type="InterPro" id="IPR002110">
    <property type="entry name" value="Ankyrin_rpt"/>
</dbReference>
<protein>
    <submittedName>
        <fullName evidence="2">Ankyrin repeat domain-containing protein</fullName>
    </submittedName>
</protein>
<keyword evidence="3" id="KW-1185">Reference proteome</keyword>
<keyword evidence="1" id="KW-0175">Coiled coil</keyword>
<dbReference type="RefSeq" id="XP_002672170.1">
    <property type="nucleotide sequence ID" value="XM_002672124.1"/>
</dbReference>
<dbReference type="Gene3D" id="1.25.40.20">
    <property type="entry name" value="Ankyrin repeat-containing domain"/>
    <property type="match status" value="1"/>
</dbReference>
<dbReference type="OrthoDB" id="414816at2759"/>
<dbReference type="AlphaFoldDB" id="D2VV35"/>
<dbReference type="KEGG" id="ngr:NAEGRDRAFT_81330"/>
<dbReference type="EMBL" id="GG738900">
    <property type="protein sequence ID" value="EFC39426.1"/>
    <property type="molecule type" value="Genomic_DNA"/>
</dbReference>
<gene>
    <name evidence="2" type="ORF">NAEGRDRAFT_81330</name>
</gene>
<evidence type="ECO:0000313" key="3">
    <source>
        <dbReference type="Proteomes" id="UP000006671"/>
    </source>
</evidence>
<dbReference type="VEuPathDB" id="AmoebaDB:NAEGRDRAFT_81330"/>